<accession>A0A1Z5KIB9</accession>
<dbReference type="OrthoDB" id="19657at2759"/>
<dbReference type="Gene3D" id="3.40.50.1820">
    <property type="entry name" value="alpha/beta hydrolase"/>
    <property type="match status" value="1"/>
</dbReference>
<dbReference type="InterPro" id="IPR029058">
    <property type="entry name" value="AB_hydrolase_fold"/>
</dbReference>
<evidence type="ECO:0000313" key="3">
    <source>
        <dbReference type="Proteomes" id="UP000198406"/>
    </source>
</evidence>
<feature type="compositionally biased region" description="Basic and acidic residues" evidence="1">
    <location>
        <begin position="92"/>
        <end position="103"/>
    </location>
</feature>
<organism evidence="2 3">
    <name type="scientific">Fistulifera solaris</name>
    <name type="common">Oleaginous diatom</name>
    <dbReference type="NCBI Taxonomy" id="1519565"/>
    <lineage>
        <taxon>Eukaryota</taxon>
        <taxon>Sar</taxon>
        <taxon>Stramenopiles</taxon>
        <taxon>Ochrophyta</taxon>
        <taxon>Bacillariophyta</taxon>
        <taxon>Bacillariophyceae</taxon>
        <taxon>Bacillariophycidae</taxon>
        <taxon>Naviculales</taxon>
        <taxon>Naviculaceae</taxon>
        <taxon>Fistulifera</taxon>
    </lineage>
</organism>
<reference evidence="2 3" key="1">
    <citation type="journal article" date="2015" name="Plant Cell">
        <title>Oil accumulation by the oleaginous diatom Fistulifera solaris as revealed by the genome and transcriptome.</title>
        <authorList>
            <person name="Tanaka T."/>
            <person name="Maeda Y."/>
            <person name="Veluchamy A."/>
            <person name="Tanaka M."/>
            <person name="Abida H."/>
            <person name="Marechal E."/>
            <person name="Bowler C."/>
            <person name="Muto M."/>
            <person name="Sunaga Y."/>
            <person name="Tanaka M."/>
            <person name="Yoshino T."/>
            <person name="Taniguchi T."/>
            <person name="Fukuda Y."/>
            <person name="Nemoto M."/>
            <person name="Matsumoto M."/>
            <person name="Wong P.S."/>
            <person name="Aburatani S."/>
            <person name="Fujibuchi W."/>
        </authorList>
    </citation>
    <scope>NUCLEOTIDE SEQUENCE [LARGE SCALE GENOMIC DNA]</scope>
    <source>
        <strain evidence="2 3">JPCC DA0580</strain>
    </source>
</reference>
<feature type="region of interest" description="Disordered" evidence="1">
    <location>
        <begin position="85"/>
        <end position="118"/>
    </location>
</feature>
<keyword evidence="3" id="KW-1185">Reference proteome</keyword>
<evidence type="ECO:0000256" key="1">
    <source>
        <dbReference type="SAM" id="MobiDB-lite"/>
    </source>
</evidence>
<proteinExistence type="predicted"/>
<dbReference type="EMBL" id="BDSP01000235">
    <property type="protein sequence ID" value="GAX26054.1"/>
    <property type="molecule type" value="Genomic_DNA"/>
</dbReference>
<name>A0A1Z5KIB9_FISSO</name>
<dbReference type="AlphaFoldDB" id="A0A1Z5KIB9"/>
<sequence length="539" mass="60770">MKATGRSQYRCLIVSILSVSTFGSNDRDPFFRPGNDVSFPRLYHSLQQPFTETIRASRHNDFKPGARISEARNRVGENLRALVSQLTPSDSSEARSHDNESNKDASFPSSGEISTNNGPKSPLAYRYYARNPKLSHTYGSLPFLLIGPNIDHWKVVARELASRGYNVIVCERVGLEELQKKKAQWTQHDSTILIQRLLDALKWNTVVMIACDEESVFAVEAAMNLAPERISALILCGRIPEPEGFWKEYSPLMLKRGLAEYESIDEVLLDNLRCPFSIVWDGAIPPPPETEVRDAFSQSDFPTRNLILGGGSAPHRRRPELFAWSMTRFVEKNLATRTSWTENEPSDRSADREVVNRNDVTPFMAQISELFNPESFVVGGRLIATAILYVALLRTLAFQYGRIRWATINVSSAVRMVFTFPGTVVRGLLNVLGQLKKGKSTLINVCCAAFGYLRSVLSRQHSEVVDEDEGPDMNDDQKDQDVDVESEQLSGQTQDEDGDEIDEQDTESDSGDSSPEQIHDEKRRKRIPRPYFYLDNVIV</sequence>
<feature type="region of interest" description="Disordered" evidence="1">
    <location>
        <begin position="463"/>
        <end position="525"/>
    </location>
</feature>
<feature type="compositionally biased region" description="Polar residues" evidence="1">
    <location>
        <begin position="107"/>
        <end position="118"/>
    </location>
</feature>
<feature type="compositionally biased region" description="Acidic residues" evidence="1">
    <location>
        <begin position="465"/>
        <end position="474"/>
    </location>
</feature>
<dbReference type="SUPFAM" id="SSF53474">
    <property type="entry name" value="alpha/beta-Hydrolases"/>
    <property type="match status" value="1"/>
</dbReference>
<feature type="compositionally biased region" description="Acidic residues" evidence="1">
    <location>
        <begin position="494"/>
        <end position="510"/>
    </location>
</feature>
<gene>
    <name evidence="2" type="ORF">FisN_4Hh444</name>
</gene>
<evidence type="ECO:0000313" key="2">
    <source>
        <dbReference type="EMBL" id="GAX26054.1"/>
    </source>
</evidence>
<protein>
    <submittedName>
        <fullName evidence="2">Uncharacterized protein</fullName>
    </submittedName>
</protein>
<comment type="caution">
    <text evidence="2">The sequence shown here is derived from an EMBL/GenBank/DDBJ whole genome shotgun (WGS) entry which is preliminary data.</text>
</comment>
<dbReference type="InParanoid" id="A0A1Z5KIB9"/>
<dbReference type="Proteomes" id="UP000198406">
    <property type="component" value="Unassembled WGS sequence"/>
</dbReference>